<name>A0AAJ7SM23_PETMA</name>
<evidence type="ECO:0000256" key="2">
    <source>
        <dbReference type="ARBA" id="ARBA00010694"/>
    </source>
</evidence>
<evidence type="ECO:0000256" key="3">
    <source>
        <dbReference type="ARBA" id="ARBA00022448"/>
    </source>
</evidence>
<keyword evidence="7 9" id="KW-0472">Membrane</keyword>
<keyword evidence="10" id="KW-1185">Reference proteome</keyword>
<dbReference type="GO" id="GO:0005459">
    <property type="term" value="F:UDP-galactose transmembrane transporter activity"/>
    <property type="evidence" value="ECO:0007669"/>
    <property type="project" value="TreeGrafter"/>
</dbReference>
<dbReference type="RefSeq" id="XP_032801805.1">
    <property type="nucleotide sequence ID" value="XM_032945914.1"/>
</dbReference>
<keyword evidence="3" id="KW-0813">Transport</keyword>
<proteinExistence type="inferred from homology"/>
<evidence type="ECO:0000256" key="4">
    <source>
        <dbReference type="ARBA" id="ARBA00022692"/>
    </source>
</evidence>
<organism evidence="10 11">
    <name type="scientific">Petromyzon marinus</name>
    <name type="common">Sea lamprey</name>
    <dbReference type="NCBI Taxonomy" id="7757"/>
    <lineage>
        <taxon>Eukaryota</taxon>
        <taxon>Metazoa</taxon>
        <taxon>Chordata</taxon>
        <taxon>Craniata</taxon>
        <taxon>Vertebrata</taxon>
        <taxon>Cyclostomata</taxon>
        <taxon>Hyperoartia</taxon>
        <taxon>Petromyzontiformes</taxon>
        <taxon>Petromyzontidae</taxon>
        <taxon>Petromyzon</taxon>
    </lineage>
</organism>
<keyword evidence="5" id="KW-0256">Endoplasmic reticulum</keyword>
<dbReference type="GO" id="GO:0000139">
    <property type="term" value="C:Golgi membrane"/>
    <property type="evidence" value="ECO:0007669"/>
    <property type="project" value="TreeGrafter"/>
</dbReference>
<reference evidence="11" key="1">
    <citation type="submission" date="2025-08" db="UniProtKB">
        <authorList>
            <consortium name="RefSeq"/>
        </authorList>
    </citation>
    <scope>IDENTIFICATION</scope>
    <source>
        <tissue evidence="11">Sperm</tissue>
    </source>
</reference>
<feature type="transmembrane region" description="Helical" evidence="9">
    <location>
        <begin position="120"/>
        <end position="138"/>
    </location>
</feature>
<feature type="transmembrane region" description="Helical" evidence="9">
    <location>
        <begin position="150"/>
        <end position="174"/>
    </location>
</feature>
<evidence type="ECO:0000256" key="1">
    <source>
        <dbReference type="ARBA" id="ARBA00004477"/>
    </source>
</evidence>
<dbReference type="KEGG" id="pmrn:116938588"/>
<dbReference type="GO" id="GO:0005460">
    <property type="term" value="F:UDP-glucose transmembrane transporter activity"/>
    <property type="evidence" value="ECO:0007669"/>
    <property type="project" value="TreeGrafter"/>
</dbReference>
<protein>
    <recommendedName>
        <fullName evidence="8">Solute carrier family 35 member B1</fullName>
    </recommendedName>
</protein>
<evidence type="ECO:0000256" key="9">
    <source>
        <dbReference type="SAM" id="Phobius"/>
    </source>
</evidence>
<accession>A0AAJ7SM23</accession>
<comment type="similarity">
    <text evidence="2">Belongs to the nucleotide-sugar transporter family. SLC35B subfamily.</text>
</comment>
<dbReference type="PANTHER" id="PTHR10778">
    <property type="entry name" value="SOLUTE CARRIER FAMILY 35 MEMBER B"/>
    <property type="match status" value="1"/>
</dbReference>
<dbReference type="InterPro" id="IPR013657">
    <property type="entry name" value="SCL35B1-4/HUT1"/>
</dbReference>
<dbReference type="Pfam" id="PF08449">
    <property type="entry name" value="UAA"/>
    <property type="match status" value="1"/>
</dbReference>
<feature type="transmembrane region" description="Helical" evidence="9">
    <location>
        <begin position="69"/>
        <end position="90"/>
    </location>
</feature>
<feature type="transmembrane region" description="Helical" evidence="9">
    <location>
        <begin position="224"/>
        <end position="252"/>
    </location>
</feature>
<keyword evidence="4 9" id="KW-0812">Transmembrane</keyword>
<evidence type="ECO:0000313" key="10">
    <source>
        <dbReference type="Proteomes" id="UP001318040"/>
    </source>
</evidence>
<sequence length="305" mass="33383">MAASCAYCGRCLCRLWFLHRTRGRYGHGEMFTFTLTLVLMQCASGAAFARMMRCCAPSPVVDHTAQWMYMACALTCLGAMVSGNVALQFIHYPTQVLGKSCKPISVFLLGLVFARKKYPVAKYLCVLLIVTGVTLFMYRDGAERAGTSALRGGVGVGELLLLCSLVLDGLTGVLQEHMKLRHQTSFLHMMFHVNAWSSLALALPVVFTGEGLHFLLFAQCHPNIIYHVALFAATSAMGQVFIFMTVVTFGPLTCSIFTTTRKFFTVLTSVVLFANPVTGAQWFGAVLVFLGLGLDAKFGRLSTPR</sequence>
<evidence type="ECO:0000256" key="8">
    <source>
        <dbReference type="ARBA" id="ARBA00040754"/>
    </source>
</evidence>
<feature type="transmembrane region" description="Helical" evidence="9">
    <location>
        <begin position="30"/>
        <end position="49"/>
    </location>
</feature>
<feature type="transmembrane region" description="Helical" evidence="9">
    <location>
        <begin position="195"/>
        <end position="218"/>
    </location>
</feature>
<dbReference type="Proteomes" id="UP001318040">
    <property type="component" value="Chromosome 4"/>
</dbReference>
<evidence type="ECO:0000256" key="6">
    <source>
        <dbReference type="ARBA" id="ARBA00022989"/>
    </source>
</evidence>
<keyword evidence="6 9" id="KW-1133">Transmembrane helix</keyword>
<dbReference type="AlphaFoldDB" id="A0AAJ7SM23"/>
<evidence type="ECO:0000313" key="11">
    <source>
        <dbReference type="RefSeq" id="XP_032801805.1"/>
    </source>
</evidence>
<dbReference type="GO" id="GO:0005789">
    <property type="term" value="C:endoplasmic reticulum membrane"/>
    <property type="evidence" value="ECO:0007669"/>
    <property type="project" value="UniProtKB-SubCell"/>
</dbReference>
<evidence type="ECO:0000256" key="5">
    <source>
        <dbReference type="ARBA" id="ARBA00022824"/>
    </source>
</evidence>
<dbReference type="PANTHER" id="PTHR10778:SF10">
    <property type="entry name" value="SOLUTE CARRIER FAMILY 35 MEMBER B1"/>
    <property type="match status" value="1"/>
</dbReference>
<dbReference type="SUPFAM" id="SSF103481">
    <property type="entry name" value="Multidrug resistance efflux transporter EmrE"/>
    <property type="match status" value="1"/>
</dbReference>
<evidence type="ECO:0000256" key="7">
    <source>
        <dbReference type="ARBA" id="ARBA00023136"/>
    </source>
</evidence>
<dbReference type="InterPro" id="IPR037185">
    <property type="entry name" value="EmrE-like"/>
</dbReference>
<feature type="transmembrane region" description="Helical" evidence="9">
    <location>
        <begin position="264"/>
        <end position="292"/>
    </location>
</feature>
<gene>
    <name evidence="11" type="primary">LOC116938588</name>
</gene>
<comment type="subcellular location">
    <subcellularLocation>
        <location evidence="1">Endoplasmic reticulum membrane</location>
        <topology evidence="1">Multi-pass membrane protein</topology>
    </subcellularLocation>
</comment>